<name>A0ABD1V4N2_9LAMI</name>
<comment type="caution">
    <text evidence="1">The sequence shown here is derived from an EMBL/GenBank/DDBJ whole genome shotgun (WGS) entry which is preliminary data.</text>
</comment>
<evidence type="ECO:0000313" key="1">
    <source>
        <dbReference type="EMBL" id="KAL2532279.1"/>
    </source>
</evidence>
<evidence type="ECO:0000313" key="2">
    <source>
        <dbReference type="Proteomes" id="UP001604336"/>
    </source>
</evidence>
<dbReference type="AlphaFoldDB" id="A0ABD1V4N2"/>
<proteinExistence type="predicted"/>
<accession>A0ABD1V4N2</accession>
<keyword evidence="2" id="KW-1185">Reference proteome</keyword>
<sequence>MKGLWLSKRVRRANEETWNGYYNLQSIWDWFGHDVDQCQPDVGKLQPKRSHKPTSTATSKPLPFEFHFMPTLGIIPTNSNLYNKNGSAPDVHPTGMKNTGASHQINEIQTHSFSFNNMVDDIQQIDEGEQVRMKSKRAKNRRIVRG</sequence>
<dbReference type="Proteomes" id="UP001604336">
    <property type="component" value="Unassembled WGS sequence"/>
</dbReference>
<dbReference type="EMBL" id="JBFOLK010000002">
    <property type="protein sequence ID" value="KAL2532279.1"/>
    <property type="molecule type" value="Genomic_DNA"/>
</dbReference>
<protein>
    <submittedName>
        <fullName evidence="1">Uncharacterized protein</fullName>
    </submittedName>
</protein>
<reference evidence="2" key="1">
    <citation type="submission" date="2024-07" db="EMBL/GenBank/DDBJ databases">
        <title>Two chromosome-level genome assemblies of Korean endemic species Abeliophyllum distichum and Forsythia ovata (Oleaceae).</title>
        <authorList>
            <person name="Jang H."/>
        </authorList>
    </citation>
    <scope>NUCLEOTIDE SEQUENCE [LARGE SCALE GENOMIC DNA]</scope>
</reference>
<gene>
    <name evidence="1" type="ORF">Adt_05630</name>
</gene>
<organism evidence="1 2">
    <name type="scientific">Abeliophyllum distichum</name>
    <dbReference type="NCBI Taxonomy" id="126358"/>
    <lineage>
        <taxon>Eukaryota</taxon>
        <taxon>Viridiplantae</taxon>
        <taxon>Streptophyta</taxon>
        <taxon>Embryophyta</taxon>
        <taxon>Tracheophyta</taxon>
        <taxon>Spermatophyta</taxon>
        <taxon>Magnoliopsida</taxon>
        <taxon>eudicotyledons</taxon>
        <taxon>Gunneridae</taxon>
        <taxon>Pentapetalae</taxon>
        <taxon>asterids</taxon>
        <taxon>lamiids</taxon>
        <taxon>Lamiales</taxon>
        <taxon>Oleaceae</taxon>
        <taxon>Forsythieae</taxon>
        <taxon>Abeliophyllum</taxon>
    </lineage>
</organism>